<feature type="compositionally biased region" description="Basic residues" evidence="6">
    <location>
        <begin position="71"/>
        <end position="83"/>
    </location>
</feature>
<dbReference type="PANTHER" id="PTHR31072:SF91">
    <property type="entry name" value="TRANSCRIPTION FACTOR TCP6"/>
    <property type="match status" value="1"/>
</dbReference>
<dbReference type="Proteomes" id="UP000694853">
    <property type="component" value="Unplaced"/>
</dbReference>
<reference evidence="8" key="1">
    <citation type="journal article" date="2019" name="Toxins">
        <title>Detection of Abrin-Like and Prepropulchellin-Like Toxin Genes and Transcripts Using Whole Genome Sequencing and Full-Length Transcript Sequencing of Abrus precatorius.</title>
        <authorList>
            <person name="Hovde B.T."/>
            <person name="Daligault H.E."/>
            <person name="Hanschen E.R."/>
            <person name="Kunde Y.A."/>
            <person name="Johnson M.B."/>
            <person name="Starkenburg S.R."/>
            <person name="Johnson S.L."/>
        </authorList>
    </citation>
    <scope>NUCLEOTIDE SEQUENCE [LARGE SCALE GENOMIC DNA]</scope>
</reference>
<dbReference type="GO" id="GO:0043565">
    <property type="term" value="F:sequence-specific DNA binding"/>
    <property type="evidence" value="ECO:0007669"/>
    <property type="project" value="TreeGrafter"/>
</dbReference>
<dbReference type="GeneID" id="113870815"/>
<dbReference type="GO" id="GO:0005634">
    <property type="term" value="C:nucleus"/>
    <property type="evidence" value="ECO:0007669"/>
    <property type="project" value="UniProtKB-SubCell"/>
</dbReference>
<proteinExistence type="predicted"/>
<gene>
    <name evidence="9" type="primary">LOC113870815</name>
</gene>
<keyword evidence="5" id="KW-0539">Nucleus</keyword>
<name>A0A8B8M335_ABRPR</name>
<dbReference type="KEGG" id="aprc:113870815"/>
<sequence>MVELDLIGLVGSISFSNTQIKTLNSQSPNPKMTSQLVVHNISHSEPSTTESQPKAQLAAAKPPSAVTRSTKDRHTKVNGRGRRVRMPPLCAARIFQLTRELGHRSDGETIEWLLRHAEPSIIAATGSGTIPSAPVSTFASSLSSSAPSVACRVNPVTAVDGEGQGMFAVAPPQPSCRLDLCQPQGMEFAAANGYRHMPFTALLLQPTTAEDNQQEETLSEQ</sequence>
<evidence type="ECO:0000256" key="5">
    <source>
        <dbReference type="ARBA" id="ARBA00023242"/>
    </source>
</evidence>
<dbReference type="Pfam" id="PF03634">
    <property type="entry name" value="TCP"/>
    <property type="match status" value="1"/>
</dbReference>
<evidence type="ECO:0000256" key="1">
    <source>
        <dbReference type="ARBA" id="ARBA00004123"/>
    </source>
</evidence>
<evidence type="ECO:0000256" key="6">
    <source>
        <dbReference type="SAM" id="MobiDB-lite"/>
    </source>
</evidence>
<dbReference type="InterPro" id="IPR017887">
    <property type="entry name" value="TF_TCP_subgr"/>
</dbReference>
<keyword evidence="3" id="KW-0238">DNA-binding</keyword>
<keyword evidence="8" id="KW-1185">Reference proteome</keyword>
<reference evidence="9" key="2">
    <citation type="submission" date="2025-08" db="UniProtKB">
        <authorList>
            <consortium name="RefSeq"/>
        </authorList>
    </citation>
    <scope>IDENTIFICATION</scope>
    <source>
        <tissue evidence="9">Young leaves</tissue>
    </source>
</reference>
<comment type="subcellular location">
    <subcellularLocation>
        <location evidence="1">Nucleus</location>
    </subcellularLocation>
</comment>
<evidence type="ECO:0000256" key="3">
    <source>
        <dbReference type="ARBA" id="ARBA00023125"/>
    </source>
</evidence>
<feature type="region of interest" description="Disordered" evidence="6">
    <location>
        <begin position="42"/>
        <end position="83"/>
    </location>
</feature>
<evidence type="ECO:0000256" key="4">
    <source>
        <dbReference type="ARBA" id="ARBA00023163"/>
    </source>
</evidence>
<organism evidence="8 9">
    <name type="scientific">Abrus precatorius</name>
    <name type="common">Indian licorice</name>
    <name type="synonym">Glycine abrus</name>
    <dbReference type="NCBI Taxonomy" id="3816"/>
    <lineage>
        <taxon>Eukaryota</taxon>
        <taxon>Viridiplantae</taxon>
        <taxon>Streptophyta</taxon>
        <taxon>Embryophyta</taxon>
        <taxon>Tracheophyta</taxon>
        <taxon>Spermatophyta</taxon>
        <taxon>Magnoliopsida</taxon>
        <taxon>eudicotyledons</taxon>
        <taxon>Gunneridae</taxon>
        <taxon>Pentapetalae</taxon>
        <taxon>rosids</taxon>
        <taxon>fabids</taxon>
        <taxon>Fabales</taxon>
        <taxon>Fabaceae</taxon>
        <taxon>Papilionoideae</taxon>
        <taxon>50 kb inversion clade</taxon>
        <taxon>NPAAA clade</taxon>
        <taxon>indigoferoid/millettioid clade</taxon>
        <taxon>Abreae</taxon>
        <taxon>Abrus</taxon>
    </lineage>
</organism>
<dbReference type="InterPro" id="IPR005333">
    <property type="entry name" value="Transcription_factor_TCP"/>
</dbReference>
<keyword evidence="2" id="KW-0805">Transcription regulation</keyword>
<dbReference type="GO" id="GO:0003700">
    <property type="term" value="F:DNA-binding transcription factor activity"/>
    <property type="evidence" value="ECO:0007669"/>
    <property type="project" value="InterPro"/>
</dbReference>
<protein>
    <submittedName>
        <fullName evidence="9">Transcription factor TCP11</fullName>
    </submittedName>
</protein>
<evidence type="ECO:0000313" key="9">
    <source>
        <dbReference type="RefSeq" id="XP_027363101.1"/>
    </source>
</evidence>
<accession>A0A8B8M335</accession>
<dbReference type="OrthoDB" id="1911901at2759"/>
<dbReference type="PROSITE" id="PS51369">
    <property type="entry name" value="TCP"/>
    <property type="match status" value="1"/>
</dbReference>
<dbReference type="PANTHER" id="PTHR31072">
    <property type="entry name" value="TRANSCRIPTION FACTOR TCP4-RELATED"/>
    <property type="match status" value="1"/>
</dbReference>
<dbReference type="RefSeq" id="XP_027363101.1">
    <property type="nucleotide sequence ID" value="XM_027507300.1"/>
</dbReference>
<evidence type="ECO:0000313" key="8">
    <source>
        <dbReference type="Proteomes" id="UP000694853"/>
    </source>
</evidence>
<keyword evidence="4" id="KW-0804">Transcription</keyword>
<evidence type="ECO:0000256" key="2">
    <source>
        <dbReference type="ARBA" id="ARBA00023015"/>
    </source>
</evidence>
<feature type="domain" description="TCP" evidence="7">
    <location>
        <begin position="70"/>
        <end position="124"/>
    </location>
</feature>
<evidence type="ECO:0000259" key="7">
    <source>
        <dbReference type="PROSITE" id="PS51369"/>
    </source>
</evidence>
<feature type="compositionally biased region" description="Low complexity" evidence="6">
    <location>
        <begin position="51"/>
        <end position="65"/>
    </location>
</feature>
<dbReference type="AlphaFoldDB" id="A0A8B8M335"/>